<keyword evidence="2" id="KW-0732">Signal</keyword>
<reference evidence="3 4" key="1">
    <citation type="submission" date="2024-03" db="EMBL/GenBank/DDBJ databases">
        <title>Adaptation during the transition from Ophiocordyceps entomopathogen to insect associate is accompanied by gene loss and intensified selection.</title>
        <authorList>
            <person name="Ward C.M."/>
            <person name="Onetto C.A."/>
            <person name="Borneman A.R."/>
        </authorList>
    </citation>
    <scope>NUCLEOTIDE SEQUENCE [LARGE SCALE GENOMIC DNA]</scope>
    <source>
        <strain evidence="3">AWRI1</strain>
        <tissue evidence="3">Single Adult Female</tissue>
    </source>
</reference>
<protein>
    <submittedName>
        <fullName evidence="3">Uncharacterized protein</fullName>
    </submittedName>
</protein>
<dbReference type="AlphaFoldDB" id="A0AAN9TVT6"/>
<comment type="caution">
    <text evidence="3">The sequence shown here is derived from an EMBL/GenBank/DDBJ whole genome shotgun (WGS) entry which is preliminary data.</text>
</comment>
<dbReference type="EMBL" id="JBBCAQ010000023">
    <property type="protein sequence ID" value="KAK7588145.1"/>
    <property type="molecule type" value="Genomic_DNA"/>
</dbReference>
<feature type="chain" id="PRO_5042937116" evidence="2">
    <location>
        <begin position="19"/>
        <end position="195"/>
    </location>
</feature>
<feature type="compositionally biased region" description="Low complexity" evidence="1">
    <location>
        <begin position="97"/>
        <end position="132"/>
    </location>
</feature>
<feature type="compositionally biased region" description="Low complexity" evidence="1">
    <location>
        <begin position="180"/>
        <end position="195"/>
    </location>
</feature>
<feature type="compositionally biased region" description="Polar residues" evidence="1">
    <location>
        <begin position="64"/>
        <end position="96"/>
    </location>
</feature>
<feature type="compositionally biased region" description="Polar residues" evidence="1">
    <location>
        <begin position="167"/>
        <end position="179"/>
    </location>
</feature>
<feature type="signal peptide" evidence="2">
    <location>
        <begin position="1"/>
        <end position="18"/>
    </location>
</feature>
<keyword evidence="4" id="KW-1185">Reference proteome</keyword>
<organism evidence="3 4">
    <name type="scientific">Parthenolecanium corni</name>
    <dbReference type="NCBI Taxonomy" id="536013"/>
    <lineage>
        <taxon>Eukaryota</taxon>
        <taxon>Metazoa</taxon>
        <taxon>Ecdysozoa</taxon>
        <taxon>Arthropoda</taxon>
        <taxon>Hexapoda</taxon>
        <taxon>Insecta</taxon>
        <taxon>Pterygota</taxon>
        <taxon>Neoptera</taxon>
        <taxon>Paraneoptera</taxon>
        <taxon>Hemiptera</taxon>
        <taxon>Sternorrhyncha</taxon>
        <taxon>Coccoidea</taxon>
        <taxon>Coccidae</taxon>
        <taxon>Parthenolecanium</taxon>
    </lineage>
</organism>
<accession>A0AAN9TVT6</accession>
<dbReference type="Proteomes" id="UP001367676">
    <property type="component" value="Unassembled WGS sequence"/>
</dbReference>
<evidence type="ECO:0000256" key="2">
    <source>
        <dbReference type="SAM" id="SignalP"/>
    </source>
</evidence>
<evidence type="ECO:0000313" key="3">
    <source>
        <dbReference type="EMBL" id="KAK7588145.1"/>
    </source>
</evidence>
<evidence type="ECO:0000313" key="4">
    <source>
        <dbReference type="Proteomes" id="UP001367676"/>
    </source>
</evidence>
<name>A0AAN9TVT6_9HEMI</name>
<evidence type="ECO:0000256" key="1">
    <source>
        <dbReference type="SAM" id="MobiDB-lite"/>
    </source>
</evidence>
<sequence length="195" mass="20359">MTFISKLCVLAIVAYAHASPRLSRAEGEAGNVWSKFLGKVPEYFKGPEGSELDASNEAGAIANGQAQNDEIANDGGSSYPSQLTENKWQEKFQQCMNSYGQNSGSSSSSSSSSESSNQYGNQLSSLSSSSGSFQEAMKKCQSDVGNSFGQYPGGQDFFNQYKPPQIPSNIGPSNFGSYTSALGGSSPSSGSSASA</sequence>
<feature type="region of interest" description="Disordered" evidence="1">
    <location>
        <begin position="48"/>
        <end position="195"/>
    </location>
</feature>
<gene>
    <name evidence="3" type="ORF">V9T40_005390</name>
</gene>
<proteinExistence type="predicted"/>